<organism evidence="4 5">
    <name type="scientific">Dictyobacter alpinus</name>
    <dbReference type="NCBI Taxonomy" id="2014873"/>
    <lineage>
        <taxon>Bacteria</taxon>
        <taxon>Bacillati</taxon>
        <taxon>Chloroflexota</taxon>
        <taxon>Ktedonobacteria</taxon>
        <taxon>Ktedonobacterales</taxon>
        <taxon>Dictyobacteraceae</taxon>
        <taxon>Dictyobacter</taxon>
    </lineage>
</organism>
<dbReference type="Proteomes" id="UP000287171">
    <property type="component" value="Unassembled WGS sequence"/>
</dbReference>
<reference evidence="5" key="1">
    <citation type="submission" date="2018-12" db="EMBL/GenBank/DDBJ databases">
        <title>Tengunoibacter tsumagoiensis gen. nov., sp. nov., Dictyobacter kobayashii sp. nov., D. alpinus sp. nov., and D. joshuensis sp. nov. and description of Dictyobacteraceae fam. nov. within the order Ktedonobacterales isolated from Tengu-no-mugimeshi.</title>
        <authorList>
            <person name="Wang C.M."/>
            <person name="Zheng Y."/>
            <person name="Sakai Y."/>
            <person name="Toyoda A."/>
            <person name="Minakuchi Y."/>
            <person name="Abe K."/>
            <person name="Yokota A."/>
            <person name="Yabe S."/>
        </authorList>
    </citation>
    <scope>NUCLEOTIDE SEQUENCE [LARGE SCALE GENOMIC DNA]</scope>
    <source>
        <strain evidence="5">Uno16</strain>
    </source>
</reference>
<evidence type="ECO:0000313" key="5">
    <source>
        <dbReference type="Proteomes" id="UP000287171"/>
    </source>
</evidence>
<dbReference type="EMBL" id="BIFT01000001">
    <property type="protein sequence ID" value="GCE27050.1"/>
    <property type="molecule type" value="Genomic_DNA"/>
</dbReference>
<feature type="compositionally biased region" description="Basic and acidic residues" evidence="1">
    <location>
        <begin position="1"/>
        <end position="10"/>
    </location>
</feature>
<dbReference type="Gene3D" id="1.10.10.1320">
    <property type="entry name" value="Anti-sigma factor, zinc-finger domain"/>
    <property type="match status" value="1"/>
</dbReference>
<keyword evidence="5" id="KW-1185">Reference proteome</keyword>
<dbReference type="InterPro" id="IPR041916">
    <property type="entry name" value="Anti_sigma_zinc_sf"/>
</dbReference>
<name>A0A402B6W0_9CHLR</name>
<keyword evidence="2" id="KW-0812">Transmembrane</keyword>
<keyword evidence="2" id="KW-0472">Membrane</keyword>
<gene>
    <name evidence="4" type="ORF">KDA_25340</name>
</gene>
<evidence type="ECO:0000259" key="3">
    <source>
        <dbReference type="Pfam" id="PF13490"/>
    </source>
</evidence>
<dbReference type="InterPro" id="IPR027383">
    <property type="entry name" value="Znf_put"/>
</dbReference>
<dbReference type="AlphaFoldDB" id="A0A402B6W0"/>
<evidence type="ECO:0000256" key="2">
    <source>
        <dbReference type="SAM" id="Phobius"/>
    </source>
</evidence>
<dbReference type="Pfam" id="PF13490">
    <property type="entry name" value="zf-HC2"/>
    <property type="match status" value="1"/>
</dbReference>
<proteinExistence type="predicted"/>
<dbReference type="RefSeq" id="WP_161982101.1">
    <property type="nucleotide sequence ID" value="NZ_BIFT01000001.1"/>
</dbReference>
<protein>
    <recommendedName>
        <fullName evidence="3">Putative zinc-finger domain-containing protein</fullName>
    </recommendedName>
</protein>
<feature type="domain" description="Putative zinc-finger" evidence="3">
    <location>
        <begin position="3"/>
        <end position="37"/>
    </location>
</feature>
<feature type="transmembrane region" description="Helical" evidence="2">
    <location>
        <begin position="109"/>
        <end position="134"/>
    </location>
</feature>
<feature type="transmembrane region" description="Helical" evidence="2">
    <location>
        <begin position="172"/>
        <end position="191"/>
    </location>
</feature>
<evidence type="ECO:0000256" key="1">
    <source>
        <dbReference type="SAM" id="MobiDB-lite"/>
    </source>
</evidence>
<evidence type="ECO:0000313" key="4">
    <source>
        <dbReference type="EMBL" id="GCE27050.1"/>
    </source>
</evidence>
<comment type="caution">
    <text evidence="4">The sequence shown here is derived from an EMBL/GenBank/DDBJ whole genome shotgun (WGS) entry which is preliminary data.</text>
</comment>
<accession>A0A402B6W0</accession>
<feature type="region of interest" description="Disordered" evidence="1">
    <location>
        <begin position="1"/>
        <end position="21"/>
    </location>
</feature>
<sequence length="198" mass="21842">MRCRDAKEWLSAEQDGELDPSDATALQEHLLHCASCRTFAQEQRHFDAMLGSLKLNKRVTTTPVTPLVRPASISTDQIMRAIQQKKQITNQLEDLRQQQQSRVARMRTAGAVSAALGLLTLSSIPLLFLIVAIIQTDLALKTLALFNGVIDEGIVLGSYVQTGLTLVTRDNLLLSGLAFAVVVMMGMWLRLMRAPQEA</sequence>
<keyword evidence="2" id="KW-1133">Transmembrane helix</keyword>